<dbReference type="Proteomes" id="UP000076727">
    <property type="component" value="Unassembled WGS sequence"/>
</dbReference>
<keyword evidence="3" id="KW-1185">Reference proteome</keyword>
<evidence type="ECO:0000313" key="3">
    <source>
        <dbReference type="Proteomes" id="UP000076727"/>
    </source>
</evidence>
<sequence>MLHSAALGNTHTPDRKRRIRRGQQASRMQLREACIVSIIFPHAVVDEGLSTSPVSILRRRCAEGTTIGASQTRDAPDCDQHLFEQREASTVILPLIASIRFLAAAGKVCRRMCRQIPSSNKPPDSVDWQTAASCFMHSTLPRTVMVSLYSVSFRKTTSILSHILPSLERWRNGAKSTTQHVLPSIMDSSARRAFCSNILKAPSLQSSTPGTPHITALAQHL</sequence>
<reference evidence="2 3" key="1">
    <citation type="journal article" date="2016" name="Mol. Biol. Evol.">
        <title>Comparative Genomics of Early-Diverging Mushroom-Forming Fungi Provides Insights into the Origins of Lignocellulose Decay Capabilities.</title>
        <authorList>
            <person name="Nagy L.G."/>
            <person name="Riley R."/>
            <person name="Tritt A."/>
            <person name="Adam C."/>
            <person name="Daum C."/>
            <person name="Floudas D."/>
            <person name="Sun H."/>
            <person name="Yadav J.S."/>
            <person name="Pangilinan J."/>
            <person name="Larsson K.H."/>
            <person name="Matsuura K."/>
            <person name="Barry K."/>
            <person name="Labutti K."/>
            <person name="Kuo R."/>
            <person name="Ohm R.A."/>
            <person name="Bhattacharya S.S."/>
            <person name="Shirouzu T."/>
            <person name="Yoshinaga Y."/>
            <person name="Martin F.M."/>
            <person name="Grigoriev I.V."/>
            <person name="Hibbett D.S."/>
        </authorList>
    </citation>
    <scope>NUCLEOTIDE SEQUENCE [LARGE SCALE GENOMIC DNA]</scope>
    <source>
        <strain evidence="2 3">L-15889</strain>
    </source>
</reference>
<dbReference type="AlphaFoldDB" id="A0A165MYR4"/>
<dbReference type="EMBL" id="KV429091">
    <property type="protein sequence ID" value="KZT66291.1"/>
    <property type="molecule type" value="Genomic_DNA"/>
</dbReference>
<feature type="non-terminal residue" evidence="2">
    <location>
        <position position="221"/>
    </location>
</feature>
<evidence type="ECO:0000256" key="1">
    <source>
        <dbReference type="SAM" id="MobiDB-lite"/>
    </source>
</evidence>
<name>A0A165MYR4_9APHY</name>
<proteinExistence type="predicted"/>
<feature type="region of interest" description="Disordered" evidence="1">
    <location>
        <begin position="1"/>
        <end position="23"/>
    </location>
</feature>
<accession>A0A165MYR4</accession>
<protein>
    <submittedName>
        <fullName evidence="2">Uncharacterized protein</fullName>
    </submittedName>
</protein>
<gene>
    <name evidence="2" type="ORF">DAEQUDRAFT_695805</name>
</gene>
<evidence type="ECO:0000313" key="2">
    <source>
        <dbReference type="EMBL" id="KZT66291.1"/>
    </source>
</evidence>
<organism evidence="2 3">
    <name type="scientific">Daedalea quercina L-15889</name>
    <dbReference type="NCBI Taxonomy" id="1314783"/>
    <lineage>
        <taxon>Eukaryota</taxon>
        <taxon>Fungi</taxon>
        <taxon>Dikarya</taxon>
        <taxon>Basidiomycota</taxon>
        <taxon>Agaricomycotina</taxon>
        <taxon>Agaricomycetes</taxon>
        <taxon>Polyporales</taxon>
        <taxon>Fomitopsis</taxon>
    </lineage>
</organism>